<dbReference type="InterPro" id="IPR027417">
    <property type="entry name" value="P-loop_NTPase"/>
</dbReference>
<dbReference type="Gene3D" id="3.40.50.300">
    <property type="entry name" value="P-loop containing nucleotide triphosphate hydrolases"/>
    <property type="match status" value="1"/>
</dbReference>
<dbReference type="EMBL" id="GBRH01265024">
    <property type="protein sequence ID" value="JAD32871.1"/>
    <property type="molecule type" value="Transcribed_RNA"/>
</dbReference>
<dbReference type="Pfam" id="PF00931">
    <property type="entry name" value="NB-ARC"/>
    <property type="match status" value="1"/>
</dbReference>
<feature type="domain" description="NB-ARC" evidence="1">
    <location>
        <begin position="5"/>
        <end position="83"/>
    </location>
</feature>
<dbReference type="PANTHER" id="PTHR23155">
    <property type="entry name" value="DISEASE RESISTANCE PROTEIN RP"/>
    <property type="match status" value="1"/>
</dbReference>
<evidence type="ECO:0000259" key="1">
    <source>
        <dbReference type="Pfam" id="PF00931"/>
    </source>
</evidence>
<dbReference type="GO" id="GO:0098542">
    <property type="term" value="P:defense response to other organism"/>
    <property type="evidence" value="ECO:0007669"/>
    <property type="project" value="TreeGrafter"/>
</dbReference>
<protein>
    <recommendedName>
        <fullName evidence="1">NB-ARC domain-containing protein</fullName>
    </recommendedName>
</protein>
<reference evidence="2" key="2">
    <citation type="journal article" date="2015" name="Data Brief">
        <title>Shoot transcriptome of the giant reed, Arundo donax.</title>
        <authorList>
            <person name="Barrero R.A."/>
            <person name="Guerrero F.D."/>
            <person name="Moolhuijzen P."/>
            <person name="Goolsby J.A."/>
            <person name="Tidwell J."/>
            <person name="Bellgard S.E."/>
            <person name="Bellgard M.I."/>
        </authorList>
    </citation>
    <scope>NUCLEOTIDE SEQUENCE</scope>
    <source>
        <tissue evidence="2">Shoot tissue taken approximately 20 cm above the soil surface</tissue>
    </source>
</reference>
<dbReference type="GO" id="GO:0043531">
    <property type="term" value="F:ADP binding"/>
    <property type="evidence" value="ECO:0007669"/>
    <property type="project" value="InterPro"/>
</dbReference>
<dbReference type="AlphaFoldDB" id="A0A0A8Z239"/>
<reference evidence="2" key="1">
    <citation type="submission" date="2014-09" db="EMBL/GenBank/DDBJ databases">
        <authorList>
            <person name="Magalhaes I.L.F."/>
            <person name="Oliveira U."/>
            <person name="Santos F.R."/>
            <person name="Vidigal T.H.D.A."/>
            <person name="Brescovit A.D."/>
            <person name="Santos A.J."/>
        </authorList>
    </citation>
    <scope>NUCLEOTIDE SEQUENCE</scope>
    <source>
        <tissue evidence="2">Shoot tissue taken approximately 20 cm above the soil surface</tissue>
    </source>
</reference>
<dbReference type="PANTHER" id="PTHR23155:SF1092">
    <property type="entry name" value="OS01G0536501 PROTEIN"/>
    <property type="match status" value="1"/>
</dbReference>
<name>A0A0A8Z239_ARUDO</name>
<dbReference type="InterPro" id="IPR044974">
    <property type="entry name" value="Disease_R_plants"/>
</dbReference>
<dbReference type="SUPFAM" id="SSF52540">
    <property type="entry name" value="P-loop containing nucleoside triphosphate hydrolases"/>
    <property type="match status" value="1"/>
</dbReference>
<dbReference type="InterPro" id="IPR042197">
    <property type="entry name" value="Apaf_helical"/>
</dbReference>
<dbReference type="PRINTS" id="PR00364">
    <property type="entry name" value="DISEASERSIST"/>
</dbReference>
<sequence>MSKIILDKLTKKWFLLVLDDVWTEDRIQWDNIMVNLKSGALGSMILLTARSKRVAEAVDSTDLVDLSFLSEADSWQVFEQSYGMAAKSLDPQFLKIGKEIVNKCGGVPLAIRVVAGVLRDKKQIEEWQAMRESNLLEAEGKQLRVSACLRLSYLHLPSHLKQCFTICAMFPKGKKLVKGN</sequence>
<evidence type="ECO:0000313" key="2">
    <source>
        <dbReference type="EMBL" id="JAD32871.1"/>
    </source>
</evidence>
<proteinExistence type="predicted"/>
<organism evidence="2">
    <name type="scientific">Arundo donax</name>
    <name type="common">Giant reed</name>
    <name type="synonym">Donax arundinaceus</name>
    <dbReference type="NCBI Taxonomy" id="35708"/>
    <lineage>
        <taxon>Eukaryota</taxon>
        <taxon>Viridiplantae</taxon>
        <taxon>Streptophyta</taxon>
        <taxon>Embryophyta</taxon>
        <taxon>Tracheophyta</taxon>
        <taxon>Spermatophyta</taxon>
        <taxon>Magnoliopsida</taxon>
        <taxon>Liliopsida</taxon>
        <taxon>Poales</taxon>
        <taxon>Poaceae</taxon>
        <taxon>PACMAD clade</taxon>
        <taxon>Arundinoideae</taxon>
        <taxon>Arundineae</taxon>
        <taxon>Arundo</taxon>
    </lineage>
</organism>
<accession>A0A0A8Z239</accession>
<dbReference type="InterPro" id="IPR002182">
    <property type="entry name" value="NB-ARC"/>
</dbReference>
<dbReference type="Gene3D" id="1.10.8.430">
    <property type="entry name" value="Helical domain of apoptotic protease-activating factors"/>
    <property type="match status" value="1"/>
</dbReference>